<feature type="active site" description="Proton acceptor" evidence="4">
    <location>
        <position position="108"/>
    </location>
</feature>
<dbReference type="Gene3D" id="3.30.1600.10">
    <property type="entry name" value="SIR2/SIRT2 'Small Domain"/>
    <property type="match status" value="1"/>
</dbReference>
<evidence type="ECO:0000256" key="1">
    <source>
        <dbReference type="ARBA" id="ARBA00012928"/>
    </source>
</evidence>
<dbReference type="Proteomes" id="UP001208017">
    <property type="component" value="Unassembled WGS sequence"/>
</dbReference>
<accession>A0ABT3X0C1</accession>
<comment type="caution">
    <text evidence="6">The sequence shown here is derived from an EMBL/GenBank/DDBJ whole genome shotgun (WGS) entry which is preliminary data.</text>
</comment>
<proteinExistence type="predicted"/>
<dbReference type="Pfam" id="PF02146">
    <property type="entry name" value="SIR2"/>
    <property type="match status" value="1"/>
</dbReference>
<keyword evidence="4" id="KW-0479">Metal-binding</keyword>
<reference evidence="6 7" key="1">
    <citation type="submission" date="2022-11" db="EMBL/GenBank/DDBJ databases">
        <title>Study of microbial diversity in lake waters.</title>
        <authorList>
            <person name="Zhang J."/>
        </authorList>
    </citation>
    <scope>NUCLEOTIDE SEQUENCE [LARGE SCALE GENOMIC DNA]</scope>
    <source>
        <strain evidence="6 7">DT12</strain>
    </source>
</reference>
<dbReference type="InterPro" id="IPR026591">
    <property type="entry name" value="Sirtuin_cat_small_dom_sf"/>
</dbReference>
<dbReference type="PANTHER" id="PTHR11085:SF10">
    <property type="entry name" value="NAD-DEPENDENT PROTEIN DEACYLASE SIRTUIN-5, MITOCHONDRIAL-RELATED"/>
    <property type="match status" value="1"/>
</dbReference>
<feature type="binding site" evidence="4">
    <location>
        <position position="116"/>
    </location>
    <ligand>
        <name>Zn(2+)</name>
        <dbReference type="ChEBI" id="CHEBI:29105"/>
    </ligand>
</feature>
<dbReference type="EMBL" id="JAPMLT010000001">
    <property type="protein sequence ID" value="MCX7569046.1"/>
    <property type="molecule type" value="Genomic_DNA"/>
</dbReference>
<feature type="binding site" evidence="4">
    <location>
        <position position="119"/>
    </location>
    <ligand>
        <name>Zn(2+)</name>
        <dbReference type="ChEBI" id="CHEBI:29105"/>
    </ligand>
</feature>
<evidence type="ECO:0000259" key="5">
    <source>
        <dbReference type="PROSITE" id="PS50305"/>
    </source>
</evidence>
<sequence length="214" mass="23733">MEAQWREWARAARRPVAITGAGISVASGLPTIKREWRGVPLKEVFAKEMFERDPERFYECYREMLLDWREAVPNEAHRALARSGACVITQNFDGLHQKAGSERVLEIHGNLRELICLGCAALYPAHVAETNPLPHCPSCGELLKPNIVLEGEEVRHFATAVDWVGEADLLLVVGTKLDMQPVGGLPKICEEKGVPVIVCNKAAETVLPELFASR</sequence>
<dbReference type="SUPFAM" id="SSF52467">
    <property type="entry name" value="DHS-like NAD/FAD-binding domain"/>
    <property type="match status" value="1"/>
</dbReference>
<dbReference type="EC" id="2.3.1.286" evidence="1"/>
<dbReference type="Gene3D" id="3.40.50.1220">
    <property type="entry name" value="TPP-binding domain"/>
    <property type="match status" value="1"/>
</dbReference>
<evidence type="ECO:0000256" key="4">
    <source>
        <dbReference type="PROSITE-ProRule" id="PRU00236"/>
    </source>
</evidence>
<dbReference type="PROSITE" id="PS50305">
    <property type="entry name" value="SIRTUIN"/>
    <property type="match status" value="1"/>
</dbReference>
<keyword evidence="2" id="KW-0808">Transferase</keyword>
<evidence type="ECO:0000313" key="7">
    <source>
        <dbReference type="Proteomes" id="UP001208017"/>
    </source>
</evidence>
<protein>
    <recommendedName>
        <fullName evidence="1">protein acetyllysine N-acetyltransferase</fullName>
        <ecNumber evidence="1">2.3.1.286</ecNumber>
    </recommendedName>
</protein>
<organism evidence="6 7">
    <name type="scientific">Tumebacillus lacus</name>
    <dbReference type="NCBI Taxonomy" id="2995335"/>
    <lineage>
        <taxon>Bacteria</taxon>
        <taxon>Bacillati</taxon>
        <taxon>Bacillota</taxon>
        <taxon>Bacilli</taxon>
        <taxon>Bacillales</taxon>
        <taxon>Alicyclobacillaceae</taxon>
        <taxon>Tumebacillus</taxon>
    </lineage>
</organism>
<dbReference type="PANTHER" id="PTHR11085">
    <property type="entry name" value="NAD-DEPENDENT PROTEIN DEACYLASE SIRTUIN-5, MITOCHONDRIAL-RELATED"/>
    <property type="match status" value="1"/>
</dbReference>
<name>A0ABT3X0C1_9BACL</name>
<feature type="binding site" evidence="4">
    <location>
        <position position="139"/>
    </location>
    <ligand>
        <name>Zn(2+)</name>
        <dbReference type="ChEBI" id="CHEBI:29105"/>
    </ligand>
</feature>
<dbReference type="RefSeq" id="WP_267150422.1">
    <property type="nucleotide sequence ID" value="NZ_JAPMLT010000001.1"/>
</dbReference>
<evidence type="ECO:0000256" key="2">
    <source>
        <dbReference type="ARBA" id="ARBA00022679"/>
    </source>
</evidence>
<evidence type="ECO:0000256" key="3">
    <source>
        <dbReference type="ARBA" id="ARBA00023027"/>
    </source>
</evidence>
<gene>
    <name evidence="6" type="ORF">OS242_03590</name>
</gene>
<dbReference type="InterPro" id="IPR050134">
    <property type="entry name" value="NAD-dep_sirtuin_deacylases"/>
</dbReference>
<feature type="binding site" evidence="4">
    <location>
        <position position="136"/>
    </location>
    <ligand>
        <name>Zn(2+)</name>
        <dbReference type="ChEBI" id="CHEBI:29105"/>
    </ligand>
</feature>
<dbReference type="InterPro" id="IPR026590">
    <property type="entry name" value="Ssirtuin_cat_dom"/>
</dbReference>
<evidence type="ECO:0000313" key="6">
    <source>
        <dbReference type="EMBL" id="MCX7569046.1"/>
    </source>
</evidence>
<dbReference type="InterPro" id="IPR029035">
    <property type="entry name" value="DHS-like_NAD/FAD-binding_dom"/>
</dbReference>
<keyword evidence="7" id="KW-1185">Reference proteome</keyword>
<keyword evidence="3" id="KW-0520">NAD</keyword>
<keyword evidence="4" id="KW-0862">Zinc</keyword>
<dbReference type="InterPro" id="IPR003000">
    <property type="entry name" value="Sirtuin"/>
</dbReference>
<feature type="domain" description="Deacetylase sirtuin-type" evidence="5">
    <location>
        <begin position="1"/>
        <end position="214"/>
    </location>
</feature>